<sequence length="90" mass="10664">MLLPRVIVRLPVLQSSAAAKALHLVALAGVEESRVARLLWFRRHRRWPSLERFQPRGFVFVHRIFGTPSRSSHRHRVRVAAENRRFRFSR</sequence>
<accession>A0A2M4D110</accession>
<reference evidence="1" key="1">
    <citation type="submission" date="2018-01" db="EMBL/GenBank/DDBJ databases">
        <title>An insight into the sialome of Amazonian anophelines.</title>
        <authorList>
            <person name="Ribeiro J.M."/>
            <person name="Scarpassa V."/>
            <person name="Calvo E."/>
        </authorList>
    </citation>
    <scope>NUCLEOTIDE SEQUENCE</scope>
</reference>
<protein>
    <submittedName>
        <fullName evidence="1">Putative secreted protein</fullName>
    </submittedName>
</protein>
<dbReference type="AlphaFoldDB" id="A0A2M4D110"/>
<name>A0A2M4D110_ANODA</name>
<evidence type="ECO:0000313" key="1">
    <source>
        <dbReference type="EMBL" id="MBW71236.1"/>
    </source>
</evidence>
<proteinExistence type="predicted"/>
<organism evidence="1">
    <name type="scientific">Anopheles darlingi</name>
    <name type="common">Mosquito</name>
    <dbReference type="NCBI Taxonomy" id="43151"/>
    <lineage>
        <taxon>Eukaryota</taxon>
        <taxon>Metazoa</taxon>
        <taxon>Ecdysozoa</taxon>
        <taxon>Arthropoda</taxon>
        <taxon>Hexapoda</taxon>
        <taxon>Insecta</taxon>
        <taxon>Pterygota</taxon>
        <taxon>Neoptera</taxon>
        <taxon>Endopterygota</taxon>
        <taxon>Diptera</taxon>
        <taxon>Nematocera</taxon>
        <taxon>Culicoidea</taxon>
        <taxon>Culicidae</taxon>
        <taxon>Anophelinae</taxon>
        <taxon>Anopheles</taxon>
    </lineage>
</organism>
<dbReference type="EMBL" id="GGFL01007058">
    <property type="protein sequence ID" value="MBW71236.1"/>
    <property type="molecule type" value="Transcribed_RNA"/>
</dbReference>